<accession>A0A8T2NAP0</accession>
<keyword evidence="1" id="KW-0391">Immunity</keyword>
<dbReference type="InterPro" id="IPR007110">
    <property type="entry name" value="Ig-like_dom"/>
</dbReference>
<dbReference type="OrthoDB" id="9945861at2759"/>
<keyword evidence="6" id="KW-1185">Reference proteome</keyword>
<feature type="domain" description="Ig-like" evidence="4">
    <location>
        <begin position="251"/>
        <end position="343"/>
    </location>
</feature>
<dbReference type="InterPro" id="IPR013783">
    <property type="entry name" value="Ig-like_fold"/>
</dbReference>
<dbReference type="InterPro" id="IPR050199">
    <property type="entry name" value="IgHV"/>
</dbReference>
<evidence type="ECO:0000256" key="3">
    <source>
        <dbReference type="ARBA" id="ARBA00043265"/>
    </source>
</evidence>
<evidence type="ECO:0000256" key="2">
    <source>
        <dbReference type="ARBA" id="ARBA00023130"/>
    </source>
</evidence>
<dbReference type="FunFam" id="2.60.40.10:FF:002198">
    <property type="entry name" value="Immunoglobulin heavy variable 5-2"/>
    <property type="match status" value="1"/>
</dbReference>
<sequence length="605" mass="66345">MCFSHTEGPEQRPHWGRTPAVLMHLCEVLQQAHEGTHTGAAHLLFTPAVLMHLCEVLQQAHEGTHTGAPHLLEEEFMQTLSSSFYIYLSALREEGLLLETDCVKSQTLTESEPAVKKPGESHKLTCTASGLDFSSYYMHWIRQATGKGLEYVAHIRPDSSKAWYAQTVEGRFTISRDNSKSQLYLQMNSLRAEDTAVYYCARDSQRIQCKPPTAFNGASVSVRSRAAVIMKLLAALLMLTALSLSAVKKPGESHKLTCTASGFTFSSNWMSWIRQAPGKGLEWVAEISSSGGSTYYVQSVQGRFTISRDDSKNQLHLQMNSLRAEDTAVYYCARDSHPQQPLSPGELRRAAHSSSSSTQTMFPASLLLLLAAASCVQCNVELTQPDSMIVKPGQSLSISCKVSGYSLTDSSYATSWVRQSAGKALEWIGTIWSDGSTSKKDSLKNKFSISRDTSSSTVSLQGSSLQTGDTAVYYCGHCETLTQPDSMVVKPGQSLSISCKVSYSVSSDNTAWIRQPAGKALEWIGVIWYDGDTDYKDSLKNKFSISRHTSTNTVSLQGSSLQTGYTAVYFCARSTQCSKVALELYKNTSHRAQSKDPAGAAHLLF</sequence>
<dbReference type="AlphaFoldDB" id="A0A8T2NAP0"/>
<dbReference type="GO" id="GO:0002250">
    <property type="term" value="P:adaptive immune response"/>
    <property type="evidence" value="ECO:0007669"/>
    <property type="project" value="UniProtKB-KW"/>
</dbReference>
<dbReference type="EMBL" id="JAFBMS010000089">
    <property type="protein sequence ID" value="KAG9337389.1"/>
    <property type="molecule type" value="Genomic_DNA"/>
</dbReference>
<name>A0A8T2NAP0_9TELE</name>
<dbReference type="SMART" id="SM00406">
    <property type="entry name" value="IGv"/>
    <property type="match status" value="4"/>
</dbReference>
<dbReference type="InterPro" id="IPR003599">
    <property type="entry name" value="Ig_sub"/>
</dbReference>
<feature type="domain" description="Ig-like" evidence="4">
    <location>
        <begin position="479"/>
        <end position="589"/>
    </location>
</feature>
<dbReference type="Proteomes" id="UP000824540">
    <property type="component" value="Unassembled WGS sequence"/>
</dbReference>
<dbReference type="FunFam" id="2.60.40.10:FF:003074">
    <property type="entry name" value="Immunoglobulin heavy variable 11-1"/>
    <property type="match status" value="1"/>
</dbReference>
<keyword evidence="2" id="KW-1064">Adaptive immunity</keyword>
<organism evidence="5 6">
    <name type="scientific">Albula glossodonta</name>
    <name type="common">roundjaw bonefish</name>
    <dbReference type="NCBI Taxonomy" id="121402"/>
    <lineage>
        <taxon>Eukaryota</taxon>
        <taxon>Metazoa</taxon>
        <taxon>Chordata</taxon>
        <taxon>Craniata</taxon>
        <taxon>Vertebrata</taxon>
        <taxon>Euteleostomi</taxon>
        <taxon>Actinopterygii</taxon>
        <taxon>Neopterygii</taxon>
        <taxon>Teleostei</taxon>
        <taxon>Albuliformes</taxon>
        <taxon>Albulidae</taxon>
        <taxon>Albula</taxon>
    </lineage>
</organism>
<dbReference type="GO" id="GO:0005576">
    <property type="term" value="C:extracellular region"/>
    <property type="evidence" value="ECO:0007669"/>
    <property type="project" value="UniProtKB-ARBA"/>
</dbReference>
<dbReference type="PROSITE" id="PS50835">
    <property type="entry name" value="IG_LIKE"/>
    <property type="match status" value="4"/>
</dbReference>
<reference evidence="5" key="1">
    <citation type="thesis" date="2021" institute="BYU ScholarsArchive" country="Provo, UT, USA">
        <title>Applications of and Algorithms for Genome Assembly and Genomic Analyses with an Emphasis on Marine Teleosts.</title>
        <authorList>
            <person name="Pickett B.D."/>
        </authorList>
    </citation>
    <scope>NUCLEOTIDE SEQUENCE</scope>
    <source>
        <strain evidence="5">HI-2016</strain>
    </source>
</reference>
<dbReference type="InterPro" id="IPR013106">
    <property type="entry name" value="Ig_V-set"/>
</dbReference>
<feature type="domain" description="Ig-like" evidence="4">
    <location>
        <begin position="363"/>
        <end position="475"/>
    </location>
</feature>
<protein>
    <recommendedName>
        <fullName evidence="4">Ig-like domain-containing protein</fullName>
    </recommendedName>
</protein>
<comment type="caution">
    <text evidence="5">The sequence shown here is derived from an EMBL/GenBank/DDBJ whole genome shotgun (WGS) entry which is preliminary data.</text>
</comment>
<keyword evidence="3" id="KW-1280">Immunoglobulin</keyword>
<evidence type="ECO:0000259" key="4">
    <source>
        <dbReference type="PROSITE" id="PS50835"/>
    </source>
</evidence>
<evidence type="ECO:0000313" key="6">
    <source>
        <dbReference type="Proteomes" id="UP000824540"/>
    </source>
</evidence>
<dbReference type="SUPFAM" id="SSF48726">
    <property type="entry name" value="Immunoglobulin"/>
    <property type="match status" value="4"/>
</dbReference>
<feature type="domain" description="Ig-like" evidence="4">
    <location>
        <begin position="119"/>
        <end position="221"/>
    </location>
</feature>
<evidence type="ECO:0000313" key="5">
    <source>
        <dbReference type="EMBL" id="KAG9337389.1"/>
    </source>
</evidence>
<dbReference type="SMART" id="SM00409">
    <property type="entry name" value="IG"/>
    <property type="match status" value="4"/>
</dbReference>
<dbReference type="InterPro" id="IPR036179">
    <property type="entry name" value="Ig-like_dom_sf"/>
</dbReference>
<gene>
    <name evidence="5" type="ORF">JZ751_028809</name>
</gene>
<dbReference type="GO" id="GO:0019814">
    <property type="term" value="C:immunoglobulin complex"/>
    <property type="evidence" value="ECO:0007669"/>
    <property type="project" value="UniProtKB-KW"/>
</dbReference>
<dbReference type="Gene3D" id="2.60.40.10">
    <property type="entry name" value="Immunoglobulins"/>
    <property type="match status" value="4"/>
</dbReference>
<evidence type="ECO:0000256" key="1">
    <source>
        <dbReference type="ARBA" id="ARBA00022859"/>
    </source>
</evidence>
<dbReference type="PANTHER" id="PTHR23266">
    <property type="entry name" value="IMMUNOGLOBULIN HEAVY CHAIN"/>
    <property type="match status" value="1"/>
</dbReference>
<proteinExistence type="predicted"/>
<dbReference type="Pfam" id="PF07686">
    <property type="entry name" value="V-set"/>
    <property type="match status" value="4"/>
</dbReference>